<dbReference type="PANTHER" id="PTHR43297">
    <property type="entry name" value="OLIGOPEPTIDE TRANSPORT ATP-BINDING PROTEIN APPD"/>
    <property type="match status" value="1"/>
</dbReference>
<dbReference type="SMART" id="SM00382">
    <property type="entry name" value="AAA"/>
    <property type="match status" value="2"/>
</dbReference>
<gene>
    <name evidence="9" type="primary">dppD</name>
    <name evidence="9" type="ORF">MBOU_52920</name>
</gene>
<dbReference type="PANTHER" id="PTHR43297:SF2">
    <property type="entry name" value="DIPEPTIDE TRANSPORT ATP-BINDING PROTEIN DPPD"/>
    <property type="match status" value="1"/>
</dbReference>
<evidence type="ECO:0000256" key="7">
    <source>
        <dbReference type="ARBA" id="ARBA00023136"/>
    </source>
</evidence>
<keyword evidence="10" id="KW-1185">Reference proteome</keyword>
<accession>A0A7I9YX09</accession>
<dbReference type="InterPro" id="IPR013563">
    <property type="entry name" value="Oligopep_ABC_C"/>
</dbReference>
<reference evidence="9 10" key="1">
    <citation type="journal article" date="2019" name="Emerg. Microbes Infect.">
        <title>Comprehensive subspecies identification of 175 nontuberculous mycobacteria species based on 7547 genomic profiles.</title>
        <authorList>
            <person name="Matsumoto Y."/>
            <person name="Kinjo T."/>
            <person name="Motooka D."/>
            <person name="Nabeya D."/>
            <person name="Jung N."/>
            <person name="Uechi K."/>
            <person name="Horii T."/>
            <person name="Iida T."/>
            <person name="Fujita J."/>
            <person name="Nakamura S."/>
        </authorList>
    </citation>
    <scope>NUCLEOTIDE SEQUENCE [LARGE SCALE GENOMIC DNA]</scope>
    <source>
        <strain evidence="9 10">JCM 30725</strain>
    </source>
</reference>
<name>A0A7I9YX09_MYCBU</name>
<keyword evidence="6 9" id="KW-0067">ATP-binding</keyword>
<evidence type="ECO:0000256" key="4">
    <source>
        <dbReference type="ARBA" id="ARBA00022475"/>
    </source>
</evidence>
<dbReference type="NCBIfam" id="NF008453">
    <property type="entry name" value="PRK11308.1"/>
    <property type="match status" value="2"/>
</dbReference>
<keyword evidence="5" id="KW-0547">Nucleotide-binding</keyword>
<dbReference type="InterPro" id="IPR027417">
    <property type="entry name" value="P-loop_NTPase"/>
</dbReference>
<evidence type="ECO:0000313" key="10">
    <source>
        <dbReference type="Proteomes" id="UP000465360"/>
    </source>
</evidence>
<evidence type="ECO:0000259" key="8">
    <source>
        <dbReference type="PROSITE" id="PS50893"/>
    </source>
</evidence>
<evidence type="ECO:0000256" key="5">
    <source>
        <dbReference type="ARBA" id="ARBA00022741"/>
    </source>
</evidence>
<dbReference type="FunFam" id="3.40.50.300:FF:001383">
    <property type="entry name" value="Peptide ABC transporter ATP-binding protein"/>
    <property type="match status" value="1"/>
</dbReference>
<dbReference type="InterPro" id="IPR050388">
    <property type="entry name" value="ABC_Ni/Peptide_Import"/>
</dbReference>
<feature type="domain" description="ABC transporter" evidence="8">
    <location>
        <begin position="9"/>
        <end position="258"/>
    </location>
</feature>
<comment type="similarity">
    <text evidence="2">Belongs to the ABC transporter superfamily.</text>
</comment>
<sequence length="560" mass="60757">MSGPESTLLSVEGLEVRFGADEPAVRGVDFSVGRGETVAVVGESGSGKSTAAAAILGLLAPGGRITAGRIVFDGREIAVAGRKVDQRLLRSIRGREIGYVPQDPMTNLNPVWKVGFQIREALRANTDGRDQHQRAVQLLAEAGMPDPTRQARQYPHQLSGGMCQRALIAIGLAGRPRLLIADEPTSALDVTVQRQVLDHLQRLTDELGTALLLITHDLALAAERAESVVVIRRGTVVESGPAQAILRQPQHEYTQRLVAAAPSLTARDTRSAQIRSQVVAQAVEHAAEHAGGIGNQDVLVVENLTKIYRESRGAPWRRTEFRAVDDVSFRLKRASTLAIVGESGSGKSTLARMVLGLLQPTSGSVLLDGVHNVNTLDRAAAFAFRRRVQPVFQNPYSSLDPMYSVFRAIEEPLRIHRVGDRKQRQQAVRELADQVALPPSVLGRLPRELSGGQRQRVAIARALALRPEVLVCDEAVSALDVLVQAQILKLLADLQASLGLTYLFISHDLAVIRQISDDVLVMRGGRVVEHAPTEEVFTRPNHEYTRQLLEAIPGARAASG</sequence>
<dbReference type="SUPFAM" id="SSF52540">
    <property type="entry name" value="P-loop containing nucleoside triphosphate hydrolases"/>
    <property type="match status" value="2"/>
</dbReference>
<comment type="caution">
    <text evidence="9">The sequence shown here is derived from an EMBL/GenBank/DDBJ whole genome shotgun (WGS) entry which is preliminary data.</text>
</comment>
<dbReference type="InterPro" id="IPR017871">
    <property type="entry name" value="ABC_transporter-like_CS"/>
</dbReference>
<organism evidence="9 10">
    <name type="scientific">Mycobacterium bourgelatii</name>
    <dbReference type="NCBI Taxonomy" id="1273442"/>
    <lineage>
        <taxon>Bacteria</taxon>
        <taxon>Bacillati</taxon>
        <taxon>Actinomycetota</taxon>
        <taxon>Actinomycetes</taxon>
        <taxon>Mycobacteriales</taxon>
        <taxon>Mycobacteriaceae</taxon>
        <taxon>Mycobacterium</taxon>
    </lineage>
</organism>
<proteinExistence type="inferred from homology"/>
<dbReference type="RefSeq" id="WP_163719070.1">
    <property type="nucleotide sequence ID" value="NZ_BLKZ01000002.1"/>
</dbReference>
<dbReference type="PROSITE" id="PS00211">
    <property type="entry name" value="ABC_TRANSPORTER_1"/>
    <property type="match status" value="2"/>
</dbReference>
<dbReference type="EMBL" id="BLKZ01000002">
    <property type="protein sequence ID" value="GFG93250.1"/>
    <property type="molecule type" value="Genomic_DNA"/>
</dbReference>
<dbReference type="GO" id="GO:0016887">
    <property type="term" value="F:ATP hydrolysis activity"/>
    <property type="evidence" value="ECO:0007669"/>
    <property type="project" value="InterPro"/>
</dbReference>
<feature type="domain" description="ABC transporter" evidence="8">
    <location>
        <begin position="299"/>
        <end position="549"/>
    </location>
</feature>
<dbReference type="Proteomes" id="UP000465360">
    <property type="component" value="Unassembled WGS sequence"/>
</dbReference>
<dbReference type="AlphaFoldDB" id="A0A7I9YX09"/>
<evidence type="ECO:0000256" key="3">
    <source>
        <dbReference type="ARBA" id="ARBA00022448"/>
    </source>
</evidence>
<dbReference type="NCBIfam" id="NF007739">
    <property type="entry name" value="PRK10419.1"/>
    <property type="match status" value="2"/>
</dbReference>
<dbReference type="Pfam" id="PF00005">
    <property type="entry name" value="ABC_tran"/>
    <property type="match status" value="2"/>
</dbReference>
<dbReference type="GO" id="GO:0005886">
    <property type="term" value="C:plasma membrane"/>
    <property type="evidence" value="ECO:0007669"/>
    <property type="project" value="UniProtKB-SubCell"/>
</dbReference>
<evidence type="ECO:0000256" key="2">
    <source>
        <dbReference type="ARBA" id="ARBA00005417"/>
    </source>
</evidence>
<dbReference type="Gene3D" id="3.40.50.300">
    <property type="entry name" value="P-loop containing nucleotide triphosphate hydrolases"/>
    <property type="match status" value="2"/>
</dbReference>
<evidence type="ECO:0000256" key="6">
    <source>
        <dbReference type="ARBA" id="ARBA00022840"/>
    </source>
</evidence>
<dbReference type="GO" id="GO:0015833">
    <property type="term" value="P:peptide transport"/>
    <property type="evidence" value="ECO:0007669"/>
    <property type="project" value="InterPro"/>
</dbReference>
<evidence type="ECO:0000256" key="1">
    <source>
        <dbReference type="ARBA" id="ARBA00004202"/>
    </source>
</evidence>
<dbReference type="PROSITE" id="PS50893">
    <property type="entry name" value="ABC_TRANSPORTER_2"/>
    <property type="match status" value="2"/>
</dbReference>
<dbReference type="InterPro" id="IPR003439">
    <property type="entry name" value="ABC_transporter-like_ATP-bd"/>
</dbReference>
<keyword evidence="7" id="KW-0472">Membrane</keyword>
<dbReference type="InterPro" id="IPR003593">
    <property type="entry name" value="AAA+_ATPase"/>
</dbReference>
<dbReference type="CDD" id="cd03257">
    <property type="entry name" value="ABC_NikE_OppD_transporters"/>
    <property type="match status" value="2"/>
</dbReference>
<comment type="subcellular location">
    <subcellularLocation>
        <location evidence="1">Cell membrane</location>
        <topology evidence="1">Peripheral membrane protein</topology>
    </subcellularLocation>
</comment>
<evidence type="ECO:0000313" key="9">
    <source>
        <dbReference type="EMBL" id="GFG93250.1"/>
    </source>
</evidence>
<keyword evidence="3" id="KW-0813">Transport</keyword>
<dbReference type="Pfam" id="PF08352">
    <property type="entry name" value="oligo_HPY"/>
    <property type="match status" value="2"/>
</dbReference>
<keyword evidence="4" id="KW-1003">Cell membrane</keyword>
<dbReference type="GO" id="GO:0005524">
    <property type="term" value="F:ATP binding"/>
    <property type="evidence" value="ECO:0007669"/>
    <property type="project" value="UniProtKB-KW"/>
</dbReference>
<protein>
    <submittedName>
        <fullName evidence="9">Peptide ABC transporter ATP-binding protein</fullName>
    </submittedName>
</protein>